<reference evidence="2 3" key="1">
    <citation type="submission" date="2019-03" db="EMBL/GenBank/DDBJ databases">
        <title>Dyadobacter AR-3-6 sp. nov., isolated from arctic soil.</title>
        <authorList>
            <person name="Chaudhary D.K."/>
        </authorList>
    </citation>
    <scope>NUCLEOTIDE SEQUENCE [LARGE SCALE GENOMIC DNA]</scope>
    <source>
        <strain evidence="2 3">AR-3-6</strain>
    </source>
</reference>
<keyword evidence="1" id="KW-1133">Transmembrane helix</keyword>
<accession>A0A4R5DSP3</accession>
<evidence type="ECO:0000256" key="1">
    <source>
        <dbReference type="SAM" id="Phobius"/>
    </source>
</evidence>
<gene>
    <name evidence="2" type="ORF">E0F88_12260</name>
</gene>
<dbReference type="Proteomes" id="UP000294850">
    <property type="component" value="Unassembled WGS sequence"/>
</dbReference>
<protein>
    <submittedName>
        <fullName evidence="2">Uncharacterized protein</fullName>
    </submittedName>
</protein>
<evidence type="ECO:0000313" key="2">
    <source>
        <dbReference type="EMBL" id="TDE15290.1"/>
    </source>
</evidence>
<proteinExistence type="predicted"/>
<comment type="caution">
    <text evidence="2">The sequence shown here is derived from an EMBL/GenBank/DDBJ whole genome shotgun (WGS) entry which is preliminary data.</text>
</comment>
<dbReference type="EMBL" id="SMFL01000004">
    <property type="protein sequence ID" value="TDE15290.1"/>
    <property type="molecule type" value="Genomic_DNA"/>
</dbReference>
<dbReference type="RefSeq" id="WP_131958553.1">
    <property type="nucleotide sequence ID" value="NZ_SMFL01000004.1"/>
</dbReference>
<keyword evidence="3" id="KW-1185">Reference proteome</keyword>
<evidence type="ECO:0000313" key="3">
    <source>
        <dbReference type="Proteomes" id="UP000294850"/>
    </source>
</evidence>
<organism evidence="2 3">
    <name type="scientific">Dyadobacter psychrotolerans</name>
    <dbReference type="NCBI Taxonomy" id="2541721"/>
    <lineage>
        <taxon>Bacteria</taxon>
        <taxon>Pseudomonadati</taxon>
        <taxon>Bacteroidota</taxon>
        <taxon>Cytophagia</taxon>
        <taxon>Cytophagales</taxon>
        <taxon>Spirosomataceae</taxon>
        <taxon>Dyadobacter</taxon>
    </lineage>
</organism>
<keyword evidence="1" id="KW-0472">Membrane</keyword>
<feature type="transmembrane region" description="Helical" evidence="1">
    <location>
        <begin position="170"/>
        <end position="186"/>
    </location>
</feature>
<keyword evidence="1" id="KW-0812">Transmembrane</keyword>
<name>A0A4R5DSP3_9BACT</name>
<dbReference type="AlphaFoldDB" id="A0A4R5DSP3"/>
<sequence>MDVKLITNIGYYGGAAGQGIIYVGKSTDGQYAAMIKVLENNAERFTYMRRSQIETLIGASNFAIQSDFNLSKLIDTVEPNFVTAGSGNSAYFPTITNVTGADGLPRLFLAQAAYTLKGAGVTLAEIDELKTKTAVISGTDTATGTTPATSSFFPSDFSGLSNPFKFMQDYPWFTLFVAIVLYVTLTKSGKKALKRIF</sequence>